<proteinExistence type="inferred from homology"/>
<dbReference type="EMBL" id="FUXU01000071">
    <property type="protein sequence ID" value="SKA64022.1"/>
    <property type="molecule type" value="Genomic_DNA"/>
</dbReference>
<keyword evidence="2" id="KW-0479">Metal-binding</keyword>
<dbReference type="GO" id="GO:0046872">
    <property type="term" value="F:metal ion binding"/>
    <property type="evidence" value="ECO:0007669"/>
    <property type="project" value="UniProtKB-KW"/>
</dbReference>
<evidence type="ECO:0000313" key="5">
    <source>
        <dbReference type="EMBL" id="SKA64022.1"/>
    </source>
</evidence>
<feature type="binding site" evidence="2">
    <location>
        <position position="158"/>
    </location>
    <ligand>
        <name>Cu cation</name>
        <dbReference type="ChEBI" id="CHEBI:23378"/>
    </ligand>
</feature>
<feature type="binding site" evidence="2">
    <location>
        <position position="71"/>
    </location>
    <ligand>
        <name>Cu cation</name>
        <dbReference type="ChEBI" id="CHEBI:23378"/>
    </ligand>
</feature>
<feature type="disulfide bond" description="Redox-active" evidence="3">
    <location>
        <begin position="67"/>
        <end position="71"/>
    </location>
</feature>
<dbReference type="Pfam" id="PF02630">
    <property type="entry name" value="SCO1-SenC"/>
    <property type="match status" value="1"/>
</dbReference>
<protein>
    <submittedName>
        <fullName evidence="5">Protein SCO1/2</fullName>
    </submittedName>
</protein>
<evidence type="ECO:0000256" key="4">
    <source>
        <dbReference type="SAM" id="SignalP"/>
    </source>
</evidence>
<dbReference type="InterPro" id="IPR003782">
    <property type="entry name" value="SCO1/SenC"/>
</dbReference>
<dbReference type="SUPFAM" id="SSF52833">
    <property type="entry name" value="Thioredoxin-like"/>
    <property type="match status" value="1"/>
</dbReference>
<gene>
    <name evidence="5" type="ORF">SAMN02745132_03811</name>
</gene>
<dbReference type="Gene3D" id="3.40.30.10">
    <property type="entry name" value="Glutaredoxin"/>
    <property type="match status" value="1"/>
</dbReference>
<evidence type="ECO:0000256" key="2">
    <source>
        <dbReference type="PIRSR" id="PIRSR603782-1"/>
    </source>
</evidence>
<evidence type="ECO:0000313" key="6">
    <source>
        <dbReference type="Proteomes" id="UP000190162"/>
    </source>
</evidence>
<feature type="chain" id="PRO_5012594602" evidence="4">
    <location>
        <begin position="22"/>
        <end position="197"/>
    </location>
</feature>
<feature type="binding site" evidence="2">
    <location>
        <position position="67"/>
    </location>
    <ligand>
        <name>Cu cation</name>
        <dbReference type="ChEBI" id="CHEBI:23378"/>
    </ligand>
</feature>
<keyword evidence="2" id="KW-0186">Copper</keyword>
<evidence type="ECO:0000256" key="3">
    <source>
        <dbReference type="PIRSR" id="PIRSR603782-2"/>
    </source>
</evidence>
<sequence length="197" mass="21602">MKTKILILSVALLAGLGARYAVDHFQDTDTTTSNTNTITLQTGAESLNLFDTTDQRVRVVYFGYTHCPDVCPTSLAILAASLKSLPEKTLSAVRPIFITLDPERDTPDAAKEYAGYFHPMIEGGSGTKASIDTLAKKYGVLYQITELEDSAMEYAVDHSSYFYFLNPEGALLEKVPHTLNPNMVSDAILRLTDTAIQ</sequence>
<organism evidence="5 6">
    <name type="scientific">Enterovibrio nigricans DSM 22720</name>
    <dbReference type="NCBI Taxonomy" id="1121868"/>
    <lineage>
        <taxon>Bacteria</taxon>
        <taxon>Pseudomonadati</taxon>
        <taxon>Pseudomonadota</taxon>
        <taxon>Gammaproteobacteria</taxon>
        <taxon>Vibrionales</taxon>
        <taxon>Vibrionaceae</taxon>
        <taxon>Enterovibrio</taxon>
    </lineage>
</organism>
<keyword evidence="4" id="KW-0732">Signal</keyword>
<feature type="signal peptide" evidence="4">
    <location>
        <begin position="1"/>
        <end position="21"/>
    </location>
</feature>
<dbReference type="AlphaFoldDB" id="A0A1T4VGC1"/>
<dbReference type="Proteomes" id="UP000190162">
    <property type="component" value="Unassembled WGS sequence"/>
</dbReference>
<dbReference type="OrthoDB" id="9790194at2"/>
<dbReference type="PANTHER" id="PTHR12151:SF25">
    <property type="entry name" value="LINALOOL DEHYDRATASE_ISOMERASE DOMAIN-CONTAINING PROTEIN"/>
    <property type="match status" value="1"/>
</dbReference>
<dbReference type="InterPro" id="IPR036249">
    <property type="entry name" value="Thioredoxin-like_sf"/>
</dbReference>
<dbReference type="PANTHER" id="PTHR12151">
    <property type="entry name" value="ELECTRON TRANSPORT PROTIN SCO1/SENC FAMILY MEMBER"/>
    <property type="match status" value="1"/>
</dbReference>
<reference evidence="6" key="1">
    <citation type="submission" date="2017-02" db="EMBL/GenBank/DDBJ databases">
        <authorList>
            <person name="Varghese N."/>
            <person name="Submissions S."/>
        </authorList>
    </citation>
    <scope>NUCLEOTIDE SEQUENCE [LARGE SCALE GENOMIC DNA]</scope>
    <source>
        <strain evidence="6">DSM 22720</strain>
    </source>
</reference>
<keyword evidence="3" id="KW-1015">Disulfide bond</keyword>
<comment type="similarity">
    <text evidence="1">Belongs to the SCO1/2 family.</text>
</comment>
<dbReference type="CDD" id="cd02968">
    <property type="entry name" value="SCO"/>
    <property type="match status" value="1"/>
</dbReference>
<evidence type="ECO:0000256" key="1">
    <source>
        <dbReference type="ARBA" id="ARBA00010996"/>
    </source>
</evidence>
<name>A0A1T4VGC1_9GAMM</name>
<accession>A0A1T4VGC1</accession>
<keyword evidence="6" id="KW-1185">Reference proteome</keyword>
<dbReference type="RefSeq" id="WP_078753979.1">
    <property type="nucleotide sequence ID" value="NZ_FUXU01000071.1"/>
</dbReference>